<name>A0ABN2BC95_9MICO</name>
<accession>A0ABN2BC95</accession>
<sequence length="49" mass="5222">MGVAPERARAWNILRLLDNALWDAHAALRPGAAAPDLTKAVSIIKAMQG</sequence>
<evidence type="ECO:0000313" key="1">
    <source>
        <dbReference type="EMBL" id="GAA1538230.1"/>
    </source>
</evidence>
<organism evidence="1 2">
    <name type="scientific">Dermacoccus barathri</name>
    <dbReference type="NCBI Taxonomy" id="322601"/>
    <lineage>
        <taxon>Bacteria</taxon>
        <taxon>Bacillati</taxon>
        <taxon>Actinomycetota</taxon>
        <taxon>Actinomycetes</taxon>
        <taxon>Micrococcales</taxon>
        <taxon>Dermacoccaceae</taxon>
        <taxon>Dermacoccus</taxon>
    </lineage>
</organism>
<evidence type="ECO:0000313" key="2">
    <source>
        <dbReference type="Proteomes" id="UP001501288"/>
    </source>
</evidence>
<dbReference type="RefSeq" id="WP_346029869.1">
    <property type="nucleotide sequence ID" value="NZ_BAAANV010000030.1"/>
</dbReference>
<protein>
    <submittedName>
        <fullName evidence="1">Uncharacterized protein</fullName>
    </submittedName>
</protein>
<proteinExistence type="predicted"/>
<keyword evidence="2" id="KW-1185">Reference proteome</keyword>
<comment type="caution">
    <text evidence="1">The sequence shown here is derived from an EMBL/GenBank/DDBJ whole genome shotgun (WGS) entry which is preliminary data.</text>
</comment>
<reference evidence="1 2" key="1">
    <citation type="journal article" date="2019" name="Int. J. Syst. Evol. Microbiol.">
        <title>The Global Catalogue of Microorganisms (GCM) 10K type strain sequencing project: providing services to taxonomists for standard genome sequencing and annotation.</title>
        <authorList>
            <consortium name="The Broad Institute Genomics Platform"/>
            <consortium name="The Broad Institute Genome Sequencing Center for Infectious Disease"/>
            <person name="Wu L."/>
            <person name="Ma J."/>
        </authorList>
    </citation>
    <scope>NUCLEOTIDE SEQUENCE [LARGE SCALE GENOMIC DNA]</scope>
    <source>
        <strain evidence="1 2">JCM 14588</strain>
    </source>
</reference>
<gene>
    <name evidence="1" type="ORF">GCM10009762_09840</name>
</gene>
<dbReference type="Proteomes" id="UP001501288">
    <property type="component" value="Unassembled WGS sequence"/>
</dbReference>
<dbReference type="EMBL" id="BAAANV010000030">
    <property type="protein sequence ID" value="GAA1538230.1"/>
    <property type="molecule type" value="Genomic_DNA"/>
</dbReference>